<proteinExistence type="predicted"/>
<evidence type="ECO:0000313" key="1">
    <source>
        <dbReference type="EMBL" id="EFB89382.1"/>
    </source>
</evidence>
<dbReference type="Proteomes" id="UP000006462">
    <property type="component" value="Unassembled WGS sequence"/>
</dbReference>
<reference evidence="1 2" key="1">
    <citation type="submission" date="2009-12" db="EMBL/GenBank/DDBJ databases">
        <authorList>
            <person name="Shrivastava S."/>
            <person name="Madupu R."/>
            <person name="Durkin A.S."/>
            <person name="Torralba M."/>
            <person name="Methe B."/>
            <person name="Sutton G.G."/>
            <person name="Strausberg R.L."/>
            <person name="Nelson K.E."/>
        </authorList>
    </citation>
    <scope>NUCLEOTIDE SEQUENCE [LARGE SCALE GENOMIC DNA]</scope>
    <source>
        <strain evidence="1 2">W5455</strain>
    </source>
</reference>
<dbReference type="EMBL" id="ADFP01000135">
    <property type="protein sequence ID" value="EFB89382.1"/>
    <property type="molecule type" value="Genomic_DNA"/>
</dbReference>
<evidence type="ECO:0000313" key="2">
    <source>
        <dbReference type="Proteomes" id="UP000006462"/>
    </source>
</evidence>
<protein>
    <submittedName>
        <fullName evidence="1">Uncharacterized protein</fullName>
    </submittedName>
</protein>
<gene>
    <name evidence="1" type="ORF">HMPREF7215_0145</name>
</gene>
<name>A0ABM9ZRD8_9BACT</name>
<sequence length="40" mass="5003">MIATKERSSGRQFYITEEYMIRFIHMNEELSDMLYEYRGY</sequence>
<accession>A0ABM9ZRD8</accession>
<keyword evidence="2" id="KW-1185">Reference proteome</keyword>
<organism evidence="1 2">
    <name type="scientific">Pyramidobacter piscolens W5455</name>
    <dbReference type="NCBI Taxonomy" id="352165"/>
    <lineage>
        <taxon>Bacteria</taxon>
        <taxon>Thermotogati</taxon>
        <taxon>Synergistota</taxon>
        <taxon>Synergistia</taxon>
        <taxon>Synergistales</taxon>
        <taxon>Dethiosulfovibrionaceae</taxon>
        <taxon>Pyramidobacter</taxon>
    </lineage>
</organism>
<comment type="caution">
    <text evidence="1">The sequence shown here is derived from an EMBL/GenBank/DDBJ whole genome shotgun (WGS) entry which is preliminary data.</text>
</comment>